<keyword evidence="6" id="KW-0614">Plasmid</keyword>
<organism evidence="6">
    <name type="scientific">Pseudomonas putida</name>
    <name type="common">Arthrobacter siderocapsulatus</name>
    <dbReference type="NCBI Taxonomy" id="303"/>
    <lineage>
        <taxon>Bacteria</taxon>
        <taxon>Pseudomonadati</taxon>
        <taxon>Pseudomonadota</taxon>
        <taxon>Gammaproteobacteria</taxon>
        <taxon>Pseudomonadales</taxon>
        <taxon>Pseudomonadaceae</taxon>
        <taxon>Pseudomonas</taxon>
    </lineage>
</organism>
<dbReference type="PANTHER" id="PTHR30055">
    <property type="entry name" value="HTH-TYPE TRANSCRIPTIONAL REGULATOR RUTR"/>
    <property type="match status" value="1"/>
</dbReference>
<accession>M5AWW0</accession>
<reference evidence="6" key="1">
    <citation type="journal article" date="2012" name="Appl. Environ. Microbiol.">
        <title>Cloning, Baeyer-Villiger biooxidations, and structures of the camphor pathway 2-oxo-Delta(3)-4,5,5-trimethylcyclopentenylacetyl-coenzyme A monooxygenase of Pseudomonas putida ATCC 17453.</title>
        <authorList>
            <person name="Leisch H."/>
            <person name="Shi R."/>
            <person name="Grosse S."/>
            <person name="Morley K."/>
            <person name="Bergeron H."/>
            <person name="Cygler M."/>
            <person name="Iwaki H."/>
            <person name="Hasegawa Y."/>
            <person name="Lau P.C.K."/>
        </authorList>
    </citation>
    <scope>NUCLEOTIDE SEQUENCE</scope>
    <source>
        <strain evidence="6">ATCC 17453</strain>
        <plasmid evidence="6">CAM</plasmid>
    </source>
</reference>
<gene>
    <name evidence="6" type="primary">camR</name>
</gene>
<dbReference type="SUPFAM" id="SSF46689">
    <property type="entry name" value="Homeodomain-like"/>
    <property type="match status" value="1"/>
</dbReference>
<proteinExistence type="predicted"/>
<sequence length="186" mass="20412">MDIKQSLLHAAMRLLSAKGRDGATMRAICAEVGVTPPTLYHHYGDLQGLHKAAIDETYRQVAEAYHGGTEERGPLKGIRDGWATFLQFAYSEPNMCRMLVQHIMAGEPPSMVADTLRGVADDLAQFHAQGRLTFPPREAAQLLWMGALGALTYALSREGAGYTQDLALQKAKLDITLVALFNIEEE</sequence>
<dbReference type="InterPro" id="IPR001647">
    <property type="entry name" value="HTH_TetR"/>
</dbReference>
<dbReference type="EMBL" id="AB771747">
    <property type="protein sequence ID" value="BAN13284.1"/>
    <property type="molecule type" value="Genomic_DNA"/>
</dbReference>
<feature type="domain" description="HTH tetR-type" evidence="5">
    <location>
        <begin position="1"/>
        <end position="61"/>
    </location>
</feature>
<dbReference type="AlphaFoldDB" id="M5AWW0"/>
<dbReference type="PRINTS" id="PR00455">
    <property type="entry name" value="HTHTETR"/>
</dbReference>
<name>M5AWW0_PSEPU</name>
<dbReference type="SMR" id="M5AWW0"/>
<protein>
    <submittedName>
        <fullName evidence="6">Cam repressor</fullName>
    </submittedName>
</protein>
<evidence type="ECO:0000313" key="6">
    <source>
        <dbReference type="EMBL" id="BAN13284.1"/>
    </source>
</evidence>
<dbReference type="GO" id="GO:0000976">
    <property type="term" value="F:transcription cis-regulatory region binding"/>
    <property type="evidence" value="ECO:0007669"/>
    <property type="project" value="TreeGrafter"/>
</dbReference>
<dbReference type="Gene3D" id="1.10.357.10">
    <property type="entry name" value="Tetracycline Repressor, domain 2"/>
    <property type="match status" value="1"/>
</dbReference>
<evidence type="ECO:0000256" key="4">
    <source>
        <dbReference type="PROSITE-ProRule" id="PRU00335"/>
    </source>
</evidence>
<feature type="DNA-binding region" description="H-T-H motif" evidence="4">
    <location>
        <begin position="24"/>
        <end position="43"/>
    </location>
</feature>
<dbReference type="InterPro" id="IPR009057">
    <property type="entry name" value="Homeodomain-like_sf"/>
</dbReference>
<dbReference type="InterPro" id="IPR050109">
    <property type="entry name" value="HTH-type_TetR-like_transc_reg"/>
</dbReference>
<dbReference type="Pfam" id="PF00440">
    <property type="entry name" value="TetR_N"/>
    <property type="match status" value="1"/>
</dbReference>
<keyword evidence="3" id="KW-0804">Transcription</keyword>
<reference evidence="6" key="2">
    <citation type="journal article" date="2013" name="Appl. Environ. Microbiol.">
        <title>Camphor pathway redux: functional recombinant expression of 2,5- and 3,6-diketocamphane monooxygenases of Pseudomonas putida ATCC 17453 with their cognate flavin reductase catalyzing Baeyer-Villiger reactions.</title>
        <authorList>
            <person name="Iwaki H."/>
            <person name="Grosse S."/>
            <person name="Bergeron H."/>
            <person name="Leisch H."/>
            <person name="Morley K."/>
            <person name="Hasegawa Y."/>
            <person name="Lau P.C.K."/>
        </authorList>
    </citation>
    <scope>NUCLEOTIDE SEQUENCE</scope>
    <source>
        <strain evidence="6">ATCC 17453</strain>
        <plasmid evidence="6">CAM</plasmid>
    </source>
</reference>
<keyword evidence="2 4" id="KW-0238">DNA-binding</keyword>
<evidence type="ECO:0000256" key="2">
    <source>
        <dbReference type="ARBA" id="ARBA00023125"/>
    </source>
</evidence>
<evidence type="ECO:0000256" key="1">
    <source>
        <dbReference type="ARBA" id="ARBA00023015"/>
    </source>
</evidence>
<evidence type="ECO:0000259" key="5">
    <source>
        <dbReference type="PROSITE" id="PS50977"/>
    </source>
</evidence>
<geneLocation type="plasmid" evidence="6">
    <name>CAM</name>
</geneLocation>
<dbReference type="PANTHER" id="PTHR30055:SF234">
    <property type="entry name" value="HTH-TYPE TRANSCRIPTIONAL REGULATOR BETI"/>
    <property type="match status" value="1"/>
</dbReference>
<keyword evidence="1" id="KW-0805">Transcription regulation</keyword>
<dbReference type="PROSITE" id="PS50977">
    <property type="entry name" value="HTH_TETR_2"/>
    <property type="match status" value="1"/>
</dbReference>
<evidence type="ECO:0000256" key="3">
    <source>
        <dbReference type="ARBA" id="ARBA00023163"/>
    </source>
</evidence>
<dbReference type="GO" id="GO:0003700">
    <property type="term" value="F:DNA-binding transcription factor activity"/>
    <property type="evidence" value="ECO:0007669"/>
    <property type="project" value="TreeGrafter"/>
</dbReference>